<reference evidence="2" key="2">
    <citation type="submission" date="2020-09" db="EMBL/GenBank/DDBJ databases">
        <authorList>
            <person name="Sun Q."/>
            <person name="Kim S."/>
        </authorList>
    </citation>
    <scope>NUCLEOTIDE SEQUENCE</scope>
    <source>
        <strain evidence="2">KCTC 42590</strain>
    </source>
</reference>
<proteinExistence type="predicted"/>
<evidence type="ECO:0000256" key="1">
    <source>
        <dbReference type="SAM" id="SignalP"/>
    </source>
</evidence>
<protein>
    <recommendedName>
        <fullName evidence="4">Thioredoxin family protein</fullName>
    </recommendedName>
</protein>
<sequence length="275" mass="30132">MPRRFLGICLSVLTAVSAPALLSPALSAADDIRFDSAAFDPDTAFAPSASIMADVDATLAIAKKEGKLAALILGANWCHDSRGLAKHFTDPAVASLLAKHYAVKFLDVGYLEKGVDVANRFGLPVYYGTPTLLVVDPATETLLNKDNVYLWRDSYSMKMEDVRASIEAMATSKPVAETVPDNPALQDALASIDAFEEKHARRIEAAFSVVGPMLKAYKDGKTPENFENYWGELRELRYGLTDDVTALRQGVWQRYRAGDADLSVTFPEYPAFSWE</sequence>
<evidence type="ECO:0008006" key="4">
    <source>
        <dbReference type="Google" id="ProtNLM"/>
    </source>
</evidence>
<dbReference type="InterPro" id="IPR036249">
    <property type="entry name" value="Thioredoxin-like_sf"/>
</dbReference>
<dbReference type="EMBL" id="BNCI01000002">
    <property type="protein sequence ID" value="GHF22384.1"/>
    <property type="molecule type" value="Genomic_DNA"/>
</dbReference>
<accession>A0A919AS74</accession>
<dbReference type="SUPFAM" id="SSF52833">
    <property type="entry name" value="Thioredoxin-like"/>
    <property type="match status" value="1"/>
</dbReference>
<dbReference type="AlphaFoldDB" id="A0A919AS74"/>
<keyword evidence="1" id="KW-0732">Signal</keyword>
<dbReference type="Gene3D" id="3.40.30.10">
    <property type="entry name" value="Glutaredoxin"/>
    <property type="match status" value="1"/>
</dbReference>
<gene>
    <name evidence="2" type="ORF">GCM10017044_15700</name>
</gene>
<feature type="signal peptide" evidence="1">
    <location>
        <begin position="1"/>
        <end position="28"/>
    </location>
</feature>
<evidence type="ECO:0000313" key="2">
    <source>
        <dbReference type="EMBL" id="GHF22384.1"/>
    </source>
</evidence>
<organism evidence="2 3">
    <name type="scientific">Kordiimonas sediminis</name>
    <dbReference type="NCBI Taxonomy" id="1735581"/>
    <lineage>
        <taxon>Bacteria</taxon>
        <taxon>Pseudomonadati</taxon>
        <taxon>Pseudomonadota</taxon>
        <taxon>Alphaproteobacteria</taxon>
        <taxon>Kordiimonadales</taxon>
        <taxon>Kordiimonadaceae</taxon>
        <taxon>Kordiimonas</taxon>
    </lineage>
</organism>
<reference evidence="2" key="1">
    <citation type="journal article" date="2014" name="Int. J. Syst. Evol. Microbiol.">
        <title>Complete genome sequence of Corynebacterium casei LMG S-19264T (=DSM 44701T), isolated from a smear-ripened cheese.</title>
        <authorList>
            <consortium name="US DOE Joint Genome Institute (JGI-PGF)"/>
            <person name="Walter F."/>
            <person name="Albersmeier A."/>
            <person name="Kalinowski J."/>
            <person name="Ruckert C."/>
        </authorList>
    </citation>
    <scope>NUCLEOTIDE SEQUENCE</scope>
    <source>
        <strain evidence="2">KCTC 42590</strain>
    </source>
</reference>
<comment type="caution">
    <text evidence="2">The sequence shown here is derived from an EMBL/GenBank/DDBJ whole genome shotgun (WGS) entry which is preliminary data.</text>
</comment>
<feature type="chain" id="PRO_5037103777" description="Thioredoxin family protein" evidence="1">
    <location>
        <begin position="29"/>
        <end position="275"/>
    </location>
</feature>
<name>A0A919AS74_9PROT</name>
<keyword evidence="3" id="KW-1185">Reference proteome</keyword>
<dbReference type="Pfam" id="PF13899">
    <property type="entry name" value="Thioredoxin_7"/>
    <property type="match status" value="1"/>
</dbReference>
<evidence type="ECO:0000313" key="3">
    <source>
        <dbReference type="Proteomes" id="UP000630923"/>
    </source>
</evidence>
<dbReference type="Proteomes" id="UP000630923">
    <property type="component" value="Unassembled WGS sequence"/>
</dbReference>